<keyword evidence="2" id="KW-0408">Iron</keyword>
<dbReference type="PANTHER" id="PTHR10949">
    <property type="entry name" value="LIPOYL SYNTHASE"/>
    <property type="match status" value="1"/>
</dbReference>
<dbReference type="GO" id="GO:0051539">
    <property type="term" value="F:4 iron, 4 sulfur cluster binding"/>
    <property type="evidence" value="ECO:0007669"/>
    <property type="project" value="UniProtKB-KW"/>
</dbReference>
<dbReference type="Proteomes" id="UP000276741">
    <property type="component" value="Chromosome"/>
</dbReference>
<name>A0A348B6J0_9CREN</name>
<keyword evidence="2" id="KW-0411">Iron-sulfur</keyword>
<dbReference type="KEGG" id="sacd:HS1genome_2181"/>
<accession>A0A348B6J0</accession>
<evidence type="ECO:0000313" key="3">
    <source>
        <dbReference type="EMBL" id="BBD73792.1"/>
    </source>
</evidence>
<evidence type="ECO:0000256" key="2">
    <source>
        <dbReference type="ARBA" id="ARBA00022485"/>
    </source>
</evidence>
<comment type="cofactor">
    <cofactor evidence="1">
        <name>[4Fe-4S] cluster</name>
        <dbReference type="ChEBI" id="CHEBI:49883"/>
    </cofactor>
</comment>
<protein>
    <recommendedName>
        <fullName evidence="5">Lipoyl synthase N-terminal domain-containing protein</fullName>
    </recommendedName>
</protein>
<evidence type="ECO:0000313" key="4">
    <source>
        <dbReference type="Proteomes" id="UP000276741"/>
    </source>
</evidence>
<dbReference type="AlphaFoldDB" id="A0A348B6J0"/>
<dbReference type="GO" id="GO:0016992">
    <property type="term" value="F:lipoate synthase activity"/>
    <property type="evidence" value="ECO:0007669"/>
    <property type="project" value="InterPro"/>
</dbReference>
<proteinExistence type="predicted"/>
<sequence>MLTSKPTLRVRAGLAKEITEVVLRSNVRTVCEEALCPNISQCWSEGTATFMLMGEICTRGAGFVT</sequence>
<keyword evidence="4" id="KW-1185">Reference proteome</keyword>
<dbReference type="SUPFAM" id="SSF102114">
    <property type="entry name" value="Radical SAM enzymes"/>
    <property type="match status" value="1"/>
</dbReference>
<dbReference type="PANTHER" id="PTHR10949:SF0">
    <property type="entry name" value="LIPOYL SYNTHASE, MITOCHONDRIAL"/>
    <property type="match status" value="1"/>
</dbReference>
<gene>
    <name evidence="3" type="ORF">HS1genome_2181</name>
</gene>
<dbReference type="InterPro" id="IPR003698">
    <property type="entry name" value="Lipoyl_synth"/>
</dbReference>
<organism evidence="3 4">
    <name type="scientific">Sulfodiicoccus acidiphilus</name>
    <dbReference type="NCBI Taxonomy" id="1670455"/>
    <lineage>
        <taxon>Archaea</taxon>
        <taxon>Thermoproteota</taxon>
        <taxon>Thermoprotei</taxon>
        <taxon>Sulfolobales</taxon>
        <taxon>Sulfolobaceae</taxon>
        <taxon>Sulfodiicoccus</taxon>
    </lineage>
</organism>
<evidence type="ECO:0000256" key="1">
    <source>
        <dbReference type="ARBA" id="ARBA00001966"/>
    </source>
</evidence>
<keyword evidence="2" id="KW-0004">4Fe-4S</keyword>
<dbReference type="EMBL" id="AP018553">
    <property type="protein sequence ID" value="BBD73792.1"/>
    <property type="molecule type" value="Genomic_DNA"/>
</dbReference>
<reference evidence="4" key="1">
    <citation type="submission" date="2018-04" db="EMBL/GenBank/DDBJ databases">
        <title>Complete genome sequence of Sulfodiicoccus acidiphilus strain HS-1.</title>
        <authorList>
            <person name="Sakai H.D."/>
            <person name="Kurosawa N."/>
        </authorList>
    </citation>
    <scope>NUCLEOTIDE SEQUENCE [LARGE SCALE GENOMIC DNA]</scope>
    <source>
        <strain evidence="4">HS-1</strain>
    </source>
</reference>
<dbReference type="InterPro" id="IPR058240">
    <property type="entry name" value="rSAM_sf"/>
</dbReference>
<evidence type="ECO:0008006" key="5">
    <source>
        <dbReference type="Google" id="ProtNLM"/>
    </source>
</evidence>
<keyword evidence="2" id="KW-0479">Metal-binding</keyword>